<keyword evidence="8" id="KW-1185">Reference proteome</keyword>
<dbReference type="PROSITE" id="PS50016">
    <property type="entry name" value="ZF_PHD_2"/>
    <property type="match status" value="2"/>
</dbReference>
<dbReference type="InterPro" id="IPR052819">
    <property type="entry name" value="Chromatin_regulatory_protein"/>
</dbReference>
<evidence type="ECO:0000256" key="2">
    <source>
        <dbReference type="ARBA" id="ARBA00022771"/>
    </source>
</evidence>
<evidence type="ECO:0000256" key="5">
    <source>
        <dbReference type="SAM" id="MobiDB-lite"/>
    </source>
</evidence>
<protein>
    <recommendedName>
        <fullName evidence="6">PHD-type domain-containing protein</fullName>
    </recommendedName>
</protein>
<evidence type="ECO:0000313" key="8">
    <source>
        <dbReference type="Proteomes" id="UP001274830"/>
    </source>
</evidence>
<name>A0AAE0WMQ9_9PEZI</name>
<keyword evidence="2 4" id="KW-0863">Zinc-finger</keyword>
<evidence type="ECO:0000256" key="4">
    <source>
        <dbReference type="PROSITE-ProRule" id="PRU00146"/>
    </source>
</evidence>
<dbReference type="CDD" id="cd15535">
    <property type="entry name" value="PHD1_Rco1"/>
    <property type="match status" value="1"/>
</dbReference>
<evidence type="ECO:0000259" key="6">
    <source>
        <dbReference type="PROSITE" id="PS50016"/>
    </source>
</evidence>
<feature type="compositionally biased region" description="Basic and acidic residues" evidence="5">
    <location>
        <begin position="1"/>
        <end position="21"/>
    </location>
</feature>
<dbReference type="InterPro" id="IPR011011">
    <property type="entry name" value="Znf_FYVE_PHD"/>
</dbReference>
<dbReference type="SUPFAM" id="SSF57903">
    <property type="entry name" value="FYVE/PHD zinc finger"/>
    <property type="match status" value="2"/>
</dbReference>
<dbReference type="GO" id="GO:0008270">
    <property type="term" value="F:zinc ion binding"/>
    <property type="evidence" value="ECO:0007669"/>
    <property type="project" value="UniProtKB-KW"/>
</dbReference>
<accession>A0AAE0WMQ9</accession>
<dbReference type="Pfam" id="PF00628">
    <property type="entry name" value="PHD"/>
    <property type="match status" value="1"/>
</dbReference>
<dbReference type="CDD" id="cd15534">
    <property type="entry name" value="PHD2_PHF12_Rco1"/>
    <property type="match status" value="1"/>
</dbReference>
<dbReference type="PANTHER" id="PTHR47636:SF1">
    <property type="entry name" value="TRANSCRIPTIONAL REGULATORY PROTEIN RCO1"/>
    <property type="match status" value="1"/>
</dbReference>
<dbReference type="AlphaFoldDB" id="A0AAE0WMQ9"/>
<dbReference type="InterPro" id="IPR013083">
    <property type="entry name" value="Znf_RING/FYVE/PHD"/>
</dbReference>
<comment type="caution">
    <text evidence="7">The sequence shown here is derived from an EMBL/GenBank/DDBJ whole genome shotgun (WGS) entry which is preliminary data.</text>
</comment>
<feature type="domain" description="PHD-type" evidence="6">
    <location>
        <begin position="705"/>
        <end position="769"/>
    </location>
</feature>
<dbReference type="InterPro" id="IPR001965">
    <property type="entry name" value="Znf_PHD"/>
</dbReference>
<reference evidence="7" key="1">
    <citation type="submission" date="2023-07" db="EMBL/GenBank/DDBJ databases">
        <title>Black Yeasts Isolated from many extreme environments.</title>
        <authorList>
            <person name="Coleine C."/>
            <person name="Stajich J.E."/>
            <person name="Selbmann L."/>
        </authorList>
    </citation>
    <scope>NUCLEOTIDE SEQUENCE</scope>
    <source>
        <strain evidence="7">CCFEE 5485</strain>
    </source>
</reference>
<dbReference type="SMART" id="SM00249">
    <property type="entry name" value="PHD"/>
    <property type="match status" value="2"/>
</dbReference>
<feature type="compositionally biased region" description="Polar residues" evidence="5">
    <location>
        <begin position="298"/>
        <end position="308"/>
    </location>
</feature>
<feature type="domain" description="PHD-type" evidence="6">
    <location>
        <begin position="573"/>
        <end position="623"/>
    </location>
</feature>
<evidence type="ECO:0000313" key="7">
    <source>
        <dbReference type="EMBL" id="KAK3674584.1"/>
    </source>
</evidence>
<dbReference type="Gene3D" id="3.30.40.10">
    <property type="entry name" value="Zinc/RING finger domain, C3HC4 (zinc finger)"/>
    <property type="match status" value="2"/>
</dbReference>
<feature type="region of interest" description="Disordered" evidence="5">
    <location>
        <begin position="246"/>
        <end position="567"/>
    </location>
</feature>
<proteinExistence type="predicted"/>
<dbReference type="InterPro" id="IPR019787">
    <property type="entry name" value="Znf_PHD-finger"/>
</dbReference>
<dbReference type="PANTHER" id="PTHR47636">
    <property type="entry name" value="TRANSCRIPTIONAL REGULATORY PROTEIN RCO1"/>
    <property type="match status" value="1"/>
</dbReference>
<gene>
    <name evidence="7" type="ORF">LTR78_005670</name>
</gene>
<dbReference type="GO" id="GO:0006357">
    <property type="term" value="P:regulation of transcription by RNA polymerase II"/>
    <property type="evidence" value="ECO:0007669"/>
    <property type="project" value="TreeGrafter"/>
</dbReference>
<dbReference type="Proteomes" id="UP001274830">
    <property type="component" value="Unassembled WGS sequence"/>
</dbReference>
<feature type="compositionally biased region" description="Low complexity" evidence="5">
    <location>
        <begin position="356"/>
        <end position="369"/>
    </location>
</feature>
<feature type="compositionally biased region" description="Low complexity" evidence="5">
    <location>
        <begin position="110"/>
        <end position="120"/>
    </location>
</feature>
<sequence length="991" mass="108186">MPSRDTSRLRDRRGTPQKEPEQANGGKVAVAKKERTFMDQWVEPSLASQPSYQDHHGAPYGVLEHMQPLGEAPNAKVKSRVRSDAPRKSVMGRSSAAAGLEAQETPEGTPTPQAAPTLQPSEPAPPAPPVVDDERDDDYAPVPKKKGPAKTLRTTQRRSDAAAPAPGRVEAGSSSRGKGQPATGKVKGRIYDPPKMKRVVEAAKSRAIEVGKPDLAAAVHEIWLESLNNSRLTDLLESILMQKASTSQTHEFQGYVKRAKRRLKEAKEKARSGSAASTNGAQALPLRSPSATKLLPTPSAQPLTSALPSTEPLDTTRPKPTIKLKSPAKSINGRHKTGQGSTMMDSPAKSRTRAGSESSELTDLTSEGGDAVDADDQDDLGEGPPPMSASTNGLRGKDHAAERGSLVAPDRKLKRSSAEADFEDAEQEAITAKKQKLSQTVTREVPHEESDMRETPRAAASTQRRAGATKESRLAPPSLRLNPNGSRPAGLRGSRDPSMDLDSPLSELSPASSRMSTPRVLKMPRLPPSKRAKTKTSPEKKHLAGYGGLSGAGGAGRESPIGDDDNEELSENNDFCSACGGSGFLLCCDGCDRSFHFACLDPPLNEDASELNEPWYCFICVAKRPVTTEPTDKPQRGLFAPLLTSLRKLNPATFTLPQEVRDYFEGVQTDRHGHFIEAVNGKTRNRAGYDELPDYYKLKDSKGNTVLCYQCNQSSQPSQGQPARSIVQCDYCGENWHLDCLDPPLANPPARSWDGKKIHDWMCPLHADQELRTVDASMLVPRRRLHVRRPRNARVIDVSLNRGFKNNGVVDVIEDDSDETDSEFYDDETQEEGVVYRMPAHGIKLDFIDKIKNSRYQATRDHALQDHPDKRARLSTHHPPSALQQANFARRPFAEQQLALNLAQFASANQDLDLGSDQVENLIGTLIAEAPTEIVDDYTAVTVAVEGKIDVPAVPLSPPTSEQTDQLSAEQRKQLLELQELIRRKLESSKT</sequence>
<evidence type="ECO:0000256" key="1">
    <source>
        <dbReference type="ARBA" id="ARBA00022723"/>
    </source>
</evidence>
<keyword evidence="1" id="KW-0479">Metal-binding</keyword>
<evidence type="ECO:0000256" key="3">
    <source>
        <dbReference type="ARBA" id="ARBA00022833"/>
    </source>
</evidence>
<dbReference type="EMBL" id="JAUTXT010000019">
    <property type="protein sequence ID" value="KAK3674584.1"/>
    <property type="molecule type" value="Genomic_DNA"/>
</dbReference>
<dbReference type="PROSITE" id="PS01359">
    <property type="entry name" value="ZF_PHD_1"/>
    <property type="match status" value="1"/>
</dbReference>
<feature type="compositionally biased region" description="Gly residues" evidence="5">
    <location>
        <begin position="545"/>
        <end position="556"/>
    </location>
</feature>
<feature type="compositionally biased region" description="Basic and acidic residues" evidence="5">
    <location>
        <begin position="444"/>
        <end position="456"/>
    </location>
</feature>
<feature type="region of interest" description="Disordered" evidence="5">
    <location>
        <begin position="1"/>
        <end position="192"/>
    </location>
</feature>
<organism evidence="7 8">
    <name type="scientific">Recurvomyces mirabilis</name>
    <dbReference type="NCBI Taxonomy" id="574656"/>
    <lineage>
        <taxon>Eukaryota</taxon>
        <taxon>Fungi</taxon>
        <taxon>Dikarya</taxon>
        <taxon>Ascomycota</taxon>
        <taxon>Pezizomycotina</taxon>
        <taxon>Dothideomycetes</taxon>
        <taxon>Dothideomycetidae</taxon>
        <taxon>Mycosphaerellales</taxon>
        <taxon>Teratosphaeriaceae</taxon>
        <taxon>Recurvomyces</taxon>
    </lineage>
</organism>
<dbReference type="GO" id="GO:0032221">
    <property type="term" value="C:Rpd3S complex"/>
    <property type="evidence" value="ECO:0007669"/>
    <property type="project" value="TreeGrafter"/>
</dbReference>
<keyword evidence="3" id="KW-0862">Zinc</keyword>
<feature type="compositionally biased region" description="Acidic residues" evidence="5">
    <location>
        <begin position="370"/>
        <end position="381"/>
    </location>
</feature>
<dbReference type="InterPro" id="IPR019786">
    <property type="entry name" value="Zinc_finger_PHD-type_CS"/>
</dbReference>